<dbReference type="EMBL" id="CH408035">
    <property type="protein sequence ID" value="EAQ84285.1"/>
    <property type="molecule type" value="Genomic_DNA"/>
</dbReference>
<evidence type="ECO:0000313" key="2">
    <source>
        <dbReference type="EMBL" id="EAQ84285.1"/>
    </source>
</evidence>
<dbReference type="VEuPathDB" id="FungiDB:CHGG_10689"/>
<dbReference type="InParanoid" id="Q2GMW5"/>
<dbReference type="eggNOG" id="ENOG502ST0H">
    <property type="taxonomic scope" value="Eukaryota"/>
</dbReference>
<dbReference type="OrthoDB" id="66964at2759"/>
<reference evidence="3" key="1">
    <citation type="journal article" date="2015" name="Genome Announc.">
        <title>Draft genome sequence of the cellulolytic fungus Chaetomium globosum.</title>
        <authorList>
            <person name="Cuomo C.A."/>
            <person name="Untereiner W.A."/>
            <person name="Ma L.-J."/>
            <person name="Grabherr M."/>
            <person name="Birren B.W."/>
        </authorList>
    </citation>
    <scope>NUCLEOTIDE SEQUENCE [LARGE SCALE GENOMIC DNA]</scope>
    <source>
        <strain evidence="3">ATCC 6205 / CBS 148.51 / DSM 1962 / NBRC 6347 / NRRL 1970</strain>
    </source>
</reference>
<keyword evidence="3" id="KW-1185">Reference proteome</keyword>
<dbReference type="Proteomes" id="UP000001056">
    <property type="component" value="Unassembled WGS sequence"/>
</dbReference>
<feature type="compositionally biased region" description="Basic and acidic residues" evidence="1">
    <location>
        <begin position="322"/>
        <end position="337"/>
    </location>
</feature>
<dbReference type="GeneID" id="4396375"/>
<accession>Q2GMW5</accession>
<evidence type="ECO:0000313" key="3">
    <source>
        <dbReference type="Proteomes" id="UP000001056"/>
    </source>
</evidence>
<sequence>MLPPVDNTVLQNNPEFAILYSKLTNSVLNPDASTKNGPATKERRAVTEELNEYRLHVAKQHLLTDAITNASPQSLQVTHAPAPSLTRRPRPQQQTTTSTPAELPPALLDLLLLLPPLLNAQSDLTSESSALLLSNPPLSDFPTHLPQLARLVSTTLHTSAVHLARTANPTTNPSYVHRSIPALPTHAASLASSITERKAELTRARLAAAAELTTLLQEQTAVLTQLLRALEAKHGPIARSLEFRATEAALTAQRQEAEAETALWAARRDTYTPEAARALASYAGHLRDARGRLAEAVHTLRGELEAYGVVVVEVGGGGAGGRWDRDDDGHGKGHGWDPRWWQGKGHEGNGAGVS</sequence>
<evidence type="ECO:0000256" key="1">
    <source>
        <dbReference type="SAM" id="MobiDB-lite"/>
    </source>
</evidence>
<feature type="region of interest" description="Disordered" evidence="1">
    <location>
        <begin position="69"/>
        <end position="102"/>
    </location>
</feature>
<dbReference type="HOGENOM" id="CLU_054584_0_0_1"/>
<gene>
    <name evidence="2" type="ORF">CHGG_10689</name>
</gene>
<dbReference type="RefSeq" id="XP_001228616.1">
    <property type="nucleotide sequence ID" value="XM_001228615.1"/>
</dbReference>
<feature type="compositionally biased region" description="Low complexity" evidence="1">
    <location>
        <begin position="91"/>
        <end position="102"/>
    </location>
</feature>
<dbReference type="OMA" id="SNLRTWA"/>
<proteinExistence type="predicted"/>
<dbReference type="AlphaFoldDB" id="Q2GMW5"/>
<name>Q2GMW5_CHAGB</name>
<protein>
    <submittedName>
        <fullName evidence="2">Uncharacterized protein</fullName>
    </submittedName>
</protein>
<feature type="region of interest" description="Disordered" evidence="1">
    <location>
        <begin position="319"/>
        <end position="354"/>
    </location>
</feature>
<dbReference type="STRING" id="306901.Q2GMW5"/>
<organism evidence="2 3">
    <name type="scientific">Chaetomium globosum (strain ATCC 6205 / CBS 148.51 / DSM 1962 / NBRC 6347 / NRRL 1970)</name>
    <name type="common">Soil fungus</name>
    <dbReference type="NCBI Taxonomy" id="306901"/>
    <lineage>
        <taxon>Eukaryota</taxon>
        <taxon>Fungi</taxon>
        <taxon>Dikarya</taxon>
        <taxon>Ascomycota</taxon>
        <taxon>Pezizomycotina</taxon>
        <taxon>Sordariomycetes</taxon>
        <taxon>Sordariomycetidae</taxon>
        <taxon>Sordariales</taxon>
        <taxon>Chaetomiaceae</taxon>
        <taxon>Chaetomium</taxon>
    </lineage>
</organism>